<evidence type="ECO:0000256" key="2">
    <source>
        <dbReference type="ARBA" id="ARBA00003690"/>
    </source>
</evidence>
<keyword evidence="9" id="KW-0492">Microsome</keyword>
<evidence type="ECO:0000256" key="6">
    <source>
        <dbReference type="ARBA" id="ARBA00022617"/>
    </source>
</evidence>
<evidence type="ECO:0000256" key="3">
    <source>
        <dbReference type="ARBA" id="ARBA00004174"/>
    </source>
</evidence>
<evidence type="ECO:0000256" key="12">
    <source>
        <dbReference type="ARBA" id="ARBA00023033"/>
    </source>
</evidence>
<evidence type="ECO:0000256" key="13">
    <source>
        <dbReference type="ARBA" id="ARBA00023136"/>
    </source>
</evidence>
<keyword evidence="12" id="KW-0503">Monooxygenase</keyword>
<evidence type="ECO:0000256" key="8">
    <source>
        <dbReference type="ARBA" id="ARBA00022824"/>
    </source>
</evidence>
<keyword evidence="10" id="KW-0560">Oxidoreductase</keyword>
<dbReference type="PANTHER" id="PTHR24291:SF189">
    <property type="entry name" value="CYTOCHROME P450 4C3-RELATED"/>
    <property type="match status" value="1"/>
</dbReference>
<dbReference type="PANTHER" id="PTHR24291">
    <property type="entry name" value="CYTOCHROME P450 FAMILY 4"/>
    <property type="match status" value="1"/>
</dbReference>
<organism evidence="15 16">
    <name type="scientific">Zophobas morio</name>
    <dbReference type="NCBI Taxonomy" id="2755281"/>
    <lineage>
        <taxon>Eukaryota</taxon>
        <taxon>Metazoa</taxon>
        <taxon>Ecdysozoa</taxon>
        <taxon>Arthropoda</taxon>
        <taxon>Hexapoda</taxon>
        <taxon>Insecta</taxon>
        <taxon>Pterygota</taxon>
        <taxon>Neoptera</taxon>
        <taxon>Endopterygota</taxon>
        <taxon>Coleoptera</taxon>
        <taxon>Polyphaga</taxon>
        <taxon>Cucujiformia</taxon>
        <taxon>Tenebrionidae</taxon>
        <taxon>Zophobas</taxon>
    </lineage>
</organism>
<dbReference type="AlphaFoldDB" id="A0AA38HVZ0"/>
<comment type="subcellular location">
    <subcellularLocation>
        <location evidence="4">Endoplasmic reticulum membrane</location>
        <topology evidence="4">Peripheral membrane protein</topology>
    </subcellularLocation>
    <subcellularLocation>
        <location evidence="3">Microsome membrane</location>
        <topology evidence="3">Peripheral membrane protein</topology>
    </subcellularLocation>
</comment>
<dbReference type="InterPro" id="IPR050196">
    <property type="entry name" value="Cytochrome_P450_Monoox"/>
</dbReference>
<dbReference type="SUPFAM" id="SSF48264">
    <property type="entry name" value="Cytochrome P450"/>
    <property type="match status" value="1"/>
</dbReference>
<protein>
    <recommendedName>
        <fullName evidence="17">Cytochrome P450</fullName>
    </recommendedName>
</protein>
<dbReference type="Pfam" id="PF00067">
    <property type="entry name" value="p450"/>
    <property type="match status" value="1"/>
</dbReference>
<evidence type="ECO:0000313" key="16">
    <source>
        <dbReference type="Proteomes" id="UP001168821"/>
    </source>
</evidence>
<sequence length="236" mass="27700">MIDEYIQDVYIILGFCLSYFFLSRMWRRRRLYYYASKVKGPISLLFLGSSYVFLEELKVRIHISLQEIFSFNYIVIADIFEAFIRLNRKYEHMYKLWLGDELCFVVSKHEDVRVVLKNAIEKLPSYKLMTPVFGNGLITLPGDEWKMHRKFLNVAFNQQILNSFMGTFASYSNTLIGKLEVEAGNDLFDLVPILSRYTLDVVADTILGVKLNTINQKGHNLIAWTSRYPLFLQRLC</sequence>
<comment type="caution">
    <text evidence="15">The sequence shown here is derived from an EMBL/GenBank/DDBJ whole genome shotgun (WGS) entry which is preliminary data.</text>
</comment>
<dbReference type="Proteomes" id="UP001168821">
    <property type="component" value="Unassembled WGS sequence"/>
</dbReference>
<keyword evidence="11" id="KW-0408">Iron</keyword>
<dbReference type="GO" id="GO:0005789">
    <property type="term" value="C:endoplasmic reticulum membrane"/>
    <property type="evidence" value="ECO:0007669"/>
    <property type="project" value="UniProtKB-SubCell"/>
</dbReference>
<evidence type="ECO:0000256" key="1">
    <source>
        <dbReference type="ARBA" id="ARBA00001971"/>
    </source>
</evidence>
<dbReference type="InterPro" id="IPR001128">
    <property type="entry name" value="Cyt_P450"/>
</dbReference>
<evidence type="ECO:0000256" key="7">
    <source>
        <dbReference type="ARBA" id="ARBA00022723"/>
    </source>
</evidence>
<dbReference type="GO" id="GO:0004497">
    <property type="term" value="F:monooxygenase activity"/>
    <property type="evidence" value="ECO:0007669"/>
    <property type="project" value="UniProtKB-KW"/>
</dbReference>
<keyword evidence="16" id="KW-1185">Reference proteome</keyword>
<dbReference type="GO" id="GO:0005506">
    <property type="term" value="F:iron ion binding"/>
    <property type="evidence" value="ECO:0007669"/>
    <property type="project" value="InterPro"/>
</dbReference>
<comment type="cofactor">
    <cofactor evidence="1">
        <name>heme</name>
        <dbReference type="ChEBI" id="CHEBI:30413"/>
    </cofactor>
</comment>
<reference evidence="15" key="1">
    <citation type="journal article" date="2023" name="G3 (Bethesda)">
        <title>Whole genome assemblies of Zophobas morio and Tenebrio molitor.</title>
        <authorList>
            <person name="Kaur S."/>
            <person name="Stinson S.A."/>
            <person name="diCenzo G.C."/>
        </authorList>
    </citation>
    <scope>NUCLEOTIDE SEQUENCE</scope>
    <source>
        <strain evidence="15">QUZm001</strain>
    </source>
</reference>
<dbReference type="Gene3D" id="1.10.630.10">
    <property type="entry name" value="Cytochrome P450"/>
    <property type="match status" value="1"/>
</dbReference>
<keyword evidence="13 14" id="KW-0472">Membrane</keyword>
<keyword evidence="14" id="KW-1133">Transmembrane helix</keyword>
<dbReference type="EMBL" id="JALNTZ010000007">
    <property type="protein sequence ID" value="KAJ3644580.1"/>
    <property type="molecule type" value="Genomic_DNA"/>
</dbReference>
<feature type="transmembrane region" description="Helical" evidence="14">
    <location>
        <begin position="6"/>
        <end position="22"/>
    </location>
</feature>
<keyword evidence="6" id="KW-0349">Heme</keyword>
<accession>A0AA38HVZ0</accession>
<comment type="similarity">
    <text evidence="5">Belongs to the cytochrome P450 family.</text>
</comment>
<evidence type="ECO:0000256" key="4">
    <source>
        <dbReference type="ARBA" id="ARBA00004406"/>
    </source>
</evidence>
<evidence type="ECO:0000313" key="15">
    <source>
        <dbReference type="EMBL" id="KAJ3644580.1"/>
    </source>
</evidence>
<keyword evidence="8" id="KW-0256">Endoplasmic reticulum</keyword>
<dbReference type="GO" id="GO:0016705">
    <property type="term" value="F:oxidoreductase activity, acting on paired donors, with incorporation or reduction of molecular oxygen"/>
    <property type="evidence" value="ECO:0007669"/>
    <property type="project" value="InterPro"/>
</dbReference>
<proteinExistence type="inferred from homology"/>
<keyword evidence="14" id="KW-0812">Transmembrane</keyword>
<gene>
    <name evidence="15" type="ORF">Zmor_022301</name>
</gene>
<dbReference type="GO" id="GO:0020037">
    <property type="term" value="F:heme binding"/>
    <property type="evidence" value="ECO:0007669"/>
    <property type="project" value="InterPro"/>
</dbReference>
<dbReference type="InterPro" id="IPR036396">
    <property type="entry name" value="Cyt_P450_sf"/>
</dbReference>
<name>A0AA38HVZ0_9CUCU</name>
<evidence type="ECO:0008006" key="17">
    <source>
        <dbReference type="Google" id="ProtNLM"/>
    </source>
</evidence>
<evidence type="ECO:0000256" key="9">
    <source>
        <dbReference type="ARBA" id="ARBA00022848"/>
    </source>
</evidence>
<evidence type="ECO:0000256" key="11">
    <source>
        <dbReference type="ARBA" id="ARBA00023004"/>
    </source>
</evidence>
<evidence type="ECO:0000256" key="14">
    <source>
        <dbReference type="SAM" id="Phobius"/>
    </source>
</evidence>
<evidence type="ECO:0000256" key="10">
    <source>
        <dbReference type="ARBA" id="ARBA00023002"/>
    </source>
</evidence>
<comment type="function">
    <text evidence="2">May be involved in the metabolism of insect hormones and in the breakdown of synthetic insecticides.</text>
</comment>
<keyword evidence="7" id="KW-0479">Metal-binding</keyword>
<evidence type="ECO:0000256" key="5">
    <source>
        <dbReference type="ARBA" id="ARBA00010617"/>
    </source>
</evidence>